<accession>A0AAD2D1M1</accession>
<protein>
    <submittedName>
        <fullName evidence="1">Uncharacterized protein</fullName>
    </submittedName>
</protein>
<dbReference type="AlphaFoldDB" id="A0AAD2D1M1"/>
<organism evidence="1 2">
    <name type="scientific">Euplotes crassus</name>
    <dbReference type="NCBI Taxonomy" id="5936"/>
    <lineage>
        <taxon>Eukaryota</taxon>
        <taxon>Sar</taxon>
        <taxon>Alveolata</taxon>
        <taxon>Ciliophora</taxon>
        <taxon>Intramacronucleata</taxon>
        <taxon>Spirotrichea</taxon>
        <taxon>Hypotrichia</taxon>
        <taxon>Euplotida</taxon>
        <taxon>Euplotidae</taxon>
        <taxon>Moneuplotes</taxon>
    </lineage>
</organism>
<dbReference type="EMBL" id="CAMPGE010018173">
    <property type="protein sequence ID" value="CAI2376612.1"/>
    <property type="molecule type" value="Genomic_DNA"/>
</dbReference>
<dbReference type="Proteomes" id="UP001295684">
    <property type="component" value="Unassembled WGS sequence"/>
</dbReference>
<gene>
    <name evidence="1" type="ORF">ECRASSUSDP1_LOCUS17982</name>
</gene>
<sequence>MEKHSSARLEADILKEEDSVSLPCLRALEQFSELSNNSFLENLNLSDGENDRIQLRDSESGDKIYRCIIGTKPKVLPRLNPKASYNLGIWKEEGDIHYDLEETLDSFSYLNIQEANISHEPQYPSPTSRLVIFRIV</sequence>
<evidence type="ECO:0000313" key="2">
    <source>
        <dbReference type="Proteomes" id="UP001295684"/>
    </source>
</evidence>
<keyword evidence="2" id="KW-1185">Reference proteome</keyword>
<comment type="caution">
    <text evidence="1">The sequence shown here is derived from an EMBL/GenBank/DDBJ whole genome shotgun (WGS) entry which is preliminary data.</text>
</comment>
<reference evidence="1" key="1">
    <citation type="submission" date="2023-07" db="EMBL/GenBank/DDBJ databases">
        <authorList>
            <consortium name="AG Swart"/>
            <person name="Singh M."/>
            <person name="Singh A."/>
            <person name="Seah K."/>
            <person name="Emmerich C."/>
        </authorList>
    </citation>
    <scope>NUCLEOTIDE SEQUENCE</scope>
    <source>
        <strain evidence="1">DP1</strain>
    </source>
</reference>
<proteinExistence type="predicted"/>
<name>A0AAD2D1M1_EUPCR</name>
<evidence type="ECO:0000313" key="1">
    <source>
        <dbReference type="EMBL" id="CAI2376612.1"/>
    </source>
</evidence>